<dbReference type="AlphaFoldDB" id="A0A671XCI5"/>
<dbReference type="GO" id="GO:0034113">
    <property type="term" value="P:heterotypic cell-cell adhesion"/>
    <property type="evidence" value="ECO:0007669"/>
    <property type="project" value="TreeGrafter"/>
</dbReference>
<organism evidence="12 13">
    <name type="scientific">Sparus aurata</name>
    <name type="common">Gilthead sea bream</name>
    <dbReference type="NCBI Taxonomy" id="8175"/>
    <lineage>
        <taxon>Eukaryota</taxon>
        <taxon>Metazoa</taxon>
        <taxon>Chordata</taxon>
        <taxon>Craniata</taxon>
        <taxon>Vertebrata</taxon>
        <taxon>Euteleostomi</taxon>
        <taxon>Actinopterygii</taxon>
        <taxon>Neopterygii</taxon>
        <taxon>Teleostei</taxon>
        <taxon>Neoteleostei</taxon>
        <taxon>Acanthomorphata</taxon>
        <taxon>Eupercaria</taxon>
        <taxon>Spariformes</taxon>
        <taxon>Sparidae</taxon>
        <taxon>Sparus</taxon>
    </lineage>
</organism>
<sequence>MLLLLLCTALFFKASVSQLTGYGNLTAVYGGDAHYGCTLANPAGVLQVTWQRLFKDESIENLATYSKRFGQQVNEPYQGKVTFTEASLHSTSISLRNVTWEDESCYICSFNAYPEGSKRKQTCLKVQGISEVKTSVQALSGEHLEGGMKRVVFSCSATGKPTPTIEGNLSDDGASSEGQCETTVTNSDHTTTRSCNITVEVPAGWSGHVDWLLNAGMTGQRSVRIPFSLGPGPPDQRDPGTGLSSSGLAFVVCAVLFVLLIAGAAALKLKNRQKKSCSRQEGVC</sequence>
<proteinExistence type="predicted"/>
<evidence type="ECO:0000256" key="7">
    <source>
        <dbReference type="ARBA" id="ARBA00023180"/>
    </source>
</evidence>
<dbReference type="SUPFAM" id="SSF48726">
    <property type="entry name" value="Immunoglobulin"/>
    <property type="match status" value="1"/>
</dbReference>
<evidence type="ECO:0000256" key="5">
    <source>
        <dbReference type="ARBA" id="ARBA00023136"/>
    </source>
</evidence>
<evidence type="ECO:0000256" key="8">
    <source>
        <dbReference type="ARBA" id="ARBA00023319"/>
    </source>
</evidence>
<evidence type="ECO:0000256" key="1">
    <source>
        <dbReference type="ARBA" id="ARBA00004167"/>
    </source>
</evidence>
<dbReference type="GeneTree" id="ENSGT00530000063970"/>
<dbReference type="PROSITE" id="PS50835">
    <property type="entry name" value="IG_LIKE"/>
    <property type="match status" value="1"/>
</dbReference>
<evidence type="ECO:0000256" key="3">
    <source>
        <dbReference type="ARBA" id="ARBA00022729"/>
    </source>
</evidence>
<keyword evidence="8" id="KW-0393">Immunoglobulin domain</keyword>
<reference evidence="12" key="1">
    <citation type="submission" date="2021-04" db="EMBL/GenBank/DDBJ databases">
        <authorList>
            <consortium name="Wellcome Sanger Institute Data Sharing"/>
        </authorList>
    </citation>
    <scope>NUCLEOTIDE SEQUENCE [LARGE SCALE GENOMIC DNA]</scope>
</reference>
<dbReference type="GO" id="GO:0030424">
    <property type="term" value="C:axon"/>
    <property type="evidence" value="ECO:0007669"/>
    <property type="project" value="TreeGrafter"/>
</dbReference>
<feature type="chain" id="PRO_5025666952" evidence="10">
    <location>
        <begin position="18"/>
        <end position="284"/>
    </location>
</feature>
<keyword evidence="4 9" id="KW-1133">Transmembrane helix</keyword>
<keyword evidence="5 9" id="KW-0472">Membrane</keyword>
<name>A0A671XCI5_SPAAU</name>
<feature type="domain" description="Ig-like" evidence="11">
    <location>
        <begin position="14"/>
        <end position="125"/>
    </location>
</feature>
<evidence type="ECO:0000256" key="4">
    <source>
        <dbReference type="ARBA" id="ARBA00022989"/>
    </source>
</evidence>
<dbReference type="InterPro" id="IPR047164">
    <property type="entry name" value="OX2G-like"/>
</dbReference>
<evidence type="ECO:0000256" key="9">
    <source>
        <dbReference type="SAM" id="Phobius"/>
    </source>
</evidence>
<dbReference type="RefSeq" id="XP_030265236.1">
    <property type="nucleotide sequence ID" value="XM_030409376.1"/>
</dbReference>
<dbReference type="GO" id="GO:0016020">
    <property type="term" value="C:membrane"/>
    <property type="evidence" value="ECO:0007669"/>
    <property type="project" value="UniProtKB-SubCell"/>
</dbReference>
<reference evidence="12" key="3">
    <citation type="submission" date="2025-09" db="UniProtKB">
        <authorList>
            <consortium name="Ensembl"/>
        </authorList>
    </citation>
    <scope>IDENTIFICATION</scope>
</reference>
<keyword evidence="3 10" id="KW-0732">Signal</keyword>
<feature type="signal peptide" evidence="10">
    <location>
        <begin position="1"/>
        <end position="17"/>
    </location>
</feature>
<dbReference type="GO" id="GO:0009986">
    <property type="term" value="C:cell surface"/>
    <property type="evidence" value="ECO:0007669"/>
    <property type="project" value="TreeGrafter"/>
</dbReference>
<dbReference type="PANTHER" id="PTHR46841:SF7">
    <property type="entry name" value="IG-LIKE DOMAIN-CONTAINING PROTEIN"/>
    <property type="match status" value="1"/>
</dbReference>
<dbReference type="GO" id="GO:0043025">
    <property type="term" value="C:neuronal cell body"/>
    <property type="evidence" value="ECO:0007669"/>
    <property type="project" value="TreeGrafter"/>
</dbReference>
<keyword evidence="6" id="KW-1015">Disulfide bond</keyword>
<evidence type="ECO:0000256" key="6">
    <source>
        <dbReference type="ARBA" id="ARBA00023157"/>
    </source>
</evidence>
<evidence type="ECO:0000256" key="2">
    <source>
        <dbReference type="ARBA" id="ARBA00022692"/>
    </source>
</evidence>
<evidence type="ECO:0000313" key="13">
    <source>
        <dbReference type="Proteomes" id="UP000472265"/>
    </source>
</evidence>
<evidence type="ECO:0000313" key="12">
    <source>
        <dbReference type="Ensembl" id="ENSSAUP00010048823.1"/>
    </source>
</evidence>
<dbReference type="Pfam" id="PF07686">
    <property type="entry name" value="V-set"/>
    <property type="match status" value="1"/>
</dbReference>
<accession>A0A671XCI5</accession>
<dbReference type="GO" id="GO:0150079">
    <property type="term" value="P:negative regulation of neuroinflammatory response"/>
    <property type="evidence" value="ECO:0007669"/>
    <property type="project" value="TreeGrafter"/>
</dbReference>
<dbReference type="InterPro" id="IPR013783">
    <property type="entry name" value="Ig-like_fold"/>
</dbReference>
<dbReference type="GO" id="GO:0098632">
    <property type="term" value="F:cell-cell adhesion mediator activity"/>
    <property type="evidence" value="ECO:0007669"/>
    <property type="project" value="InterPro"/>
</dbReference>
<feature type="transmembrane region" description="Helical" evidence="9">
    <location>
        <begin position="247"/>
        <end position="269"/>
    </location>
</feature>
<keyword evidence="2 9" id="KW-0812">Transmembrane</keyword>
<dbReference type="InterPro" id="IPR036179">
    <property type="entry name" value="Ig-like_dom_sf"/>
</dbReference>
<protein>
    <submittedName>
        <fullName evidence="12">OX-2 membrane glycoprotein-like</fullName>
    </submittedName>
</protein>
<dbReference type="OMA" id="CAFNIFP"/>
<dbReference type="InterPro" id="IPR013106">
    <property type="entry name" value="Ig_V-set"/>
</dbReference>
<dbReference type="SMART" id="SM00406">
    <property type="entry name" value="IGv"/>
    <property type="match status" value="1"/>
</dbReference>
<reference evidence="12" key="2">
    <citation type="submission" date="2025-08" db="UniProtKB">
        <authorList>
            <consortium name="Ensembl"/>
        </authorList>
    </citation>
    <scope>IDENTIFICATION</scope>
</reference>
<dbReference type="PANTHER" id="PTHR46841">
    <property type="entry name" value="OX-2 MEMBRANE GLYCOPROTEIN"/>
    <property type="match status" value="1"/>
</dbReference>
<keyword evidence="13" id="KW-1185">Reference proteome</keyword>
<comment type="subcellular location">
    <subcellularLocation>
        <location evidence="1">Membrane</location>
        <topology evidence="1">Single-pass membrane protein</topology>
    </subcellularLocation>
</comment>
<keyword evidence="7" id="KW-0325">Glycoprotein</keyword>
<dbReference type="GeneID" id="115576806"/>
<evidence type="ECO:0000256" key="10">
    <source>
        <dbReference type="SAM" id="SignalP"/>
    </source>
</evidence>
<dbReference type="InterPro" id="IPR007110">
    <property type="entry name" value="Ig-like_dom"/>
</dbReference>
<dbReference type="Ensembl" id="ENSSAUT00010051362.1">
    <property type="protein sequence ID" value="ENSSAUP00010048823.1"/>
    <property type="gene ID" value="ENSSAUG00010020359.1"/>
</dbReference>
<dbReference type="Gene3D" id="2.60.40.10">
    <property type="entry name" value="Immunoglobulins"/>
    <property type="match status" value="1"/>
</dbReference>
<dbReference type="Proteomes" id="UP000472265">
    <property type="component" value="Chromosome 24"/>
</dbReference>
<evidence type="ECO:0000259" key="11">
    <source>
        <dbReference type="PROSITE" id="PS50835"/>
    </source>
</evidence>
<gene>
    <name evidence="12" type="primary">LOC115576806</name>
</gene>
<dbReference type="OrthoDB" id="9422141at2759"/>
<dbReference type="InParanoid" id="A0A671XCI5"/>